<dbReference type="EMBL" id="DXCV01000011">
    <property type="protein sequence ID" value="HIY87257.1"/>
    <property type="molecule type" value="Genomic_DNA"/>
</dbReference>
<gene>
    <name evidence="2" type="ORF">H9824_00945</name>
</gene>
<dbReference type="Pfam" id="PF11307">
    <property type="entry name" value="DUF3109"/>
    <property type="match status" value="1"/>
</dbReference>
<dbReference type="InterPro" id="IPR021458">
    <property type="entry name" value="Rv0495c"/>
</dbReference>
<evidence type="ECO:0000313" key="2">
    <source>
        <dbReference type="EMBL" id="HIY87257.1"/>
    </source>
</evidence>
<reference evidence="2" key="1">
    <citation type="journal article" date="2021" name="PeerJ">
        <title>Extensive microbial diversity within the chicken gut microbiome revealed by metagenomics and culture.</title>
        <authorList>
            <person name="Gilroy R."/>
            <person name="Ravi A."/>
            <person name="Getino M."/>
            <person name="Pursley I."/>
            <person name="Horton D.L."/>
            <person name="Alikhan N.F."/>
            <person name="Baker D."/>
            <person name="Gharbi K."/>
            <person name="Hall N."/>
            <person name="Watson M."/>
            <person name="Adriaenssens E.M."/>
            <person name="Foster-Nyarko E."/>
            <person name="Jarju S."/>
            <person name="Secka A."/>
            <person name="Antonio M."/>
            <person name="Oren A."/>
            <person name="Chaudhuri R.R."/>
            <person name="La Ragione R."/>
            <person name="Hildebrand F."/>
            <person name="Pallen M.J."/>
        </authorList>
    </citation>
    <scope>NUCLEOTIDE SEQUENCE</scope>
    <source>
        <strain evidence="2">Gambia2-208</strain>
    </source>
</reference>
<sequence length="193" mass="21702">MLQIGDVVVSFDVLKEKFLCDLSACRGACCIEGDAGAPLELDEVEKIEEVLPLIWDELSPEARAVIDKQGVAYVDVEGDLVTSIVNRKDCVFTCYDEKGCCYCAIERACRAGKTDFLKPVSCHLYPIRVKDFGTFKGVNYNRWDVCKAAVLLGQKENLPIYKFLKEPLIRKFGAEWYAELETAVEELKKQGML</sequence>
<comment type="similarity">
    <text evidence="1">Belongs to the Rv0495c family.</text>
</comment>
<dbReference type="Proteomes" id="UP000886851">
    <property type="component" value="Unassembled WGS sequence"/>
</dbReference>
<reference evidence="2" key="2">
    <citation type="submission" date="2021-04" db="EMBL/GenBank/DDBJ databases">
        <authorList>
            <person name="Gilroy R."/>
        </authorList>
    </citation>
    <scope>NUCLEOTIDE SEQUENCE</scope>
    <source>
        <strain evidence="2">Gambia2-208</strain>
    </source>
</reference>
<dbReference type="AlphaFoldDB" id="A0A9D1ZJF5"/>
<proteinExistence type="inferred from homology"/>
<comment type="caution">
    <text evidence="2">The sequence shown here is derived from an EMBL/GenBank/DDBJ whole genome shotgun (WGS) entry which is preliminary data.</text>
</comment>
<name>A0A9D1ZJF5_9BACE</name>
<accession>A0A9D1ZJF5</accession>
<organism evidence="2 3">
    <name type="scientific">Candidatus Bacteroides pullicola</name>
    <dbReference type="NCBI Taxonomy" id="2838475"/>
    <lineage>
        <taxon>Bacteria</taxon>
        <taxon>Pseudomonadati</taxon>
        <taxon>Bacteroidota</taxon>
        <taxon>Bacteroidia</taxon>
        <taxon>Bacteroidales</taxon>
        <taxon>Bacteroidaceae</taxon>
        <taxon>Bacteroides</taxon>
    </lineage>
</organism>
<protein>
    <submittedName>
        <fullName evidence="2">DUF3109 family protein</fullName>
    </submittedName>
</protein>
<evidence type="ECO:0000256" key="1">
    <source>
        <dbReference type="ARBA" id="ARBA00093770"/>
    </source>
</evidence>
<evidence type="ECO:0000313" key="3">
    <source>
        <dbReference type="Proteomes" id="UP000886851"/>
    </source>
</evidence>